<organism evidence="1 2">
    <name type="scientific">Glomus cerebriforme</name>
    <dbReference type="NCBI Taxonomy" id="658196"/>
    <lineage>
        <taxon>Eukaryota</taxon>
        <taxon>Fungi</taxon>
        <taxon>Fungi incertae sedis</taxon>
        <taxon>Mucoromycota</taxon>
        <taxon>Glomeromycotina</taxon>
        <taxon>Glomeromycetes</taxon>
        <taxon>Glomerales</taxon>
        <taxon>Glomeraceae</taxon>
        <taxon>Glomus</taxon>
    </lineage>
</organism>
<gene>
    <name evidence="1" type="ORF">C1645_839690</name>
</gene>
<dbReference type="Proteomes" id="UP000265703">
    <property type="component" value="Unassembled WGS sequence"/>
</dbReference>
<name>A0A397SC03_9GLOM</name>
<evidence type="ECO:0000313" key="1">
    <source>
        <dbReference type="EMBL" id="RIA79894.1"/>
    </source>
</evidence>
<reference evidence="1 2" key="1">
    <citation type="submission" date="2018-06" db="EMBL/GenBank/DDBJ databases">
        <title>Comparative genomics reveals the genomic features of Rhizophagus irregularis, R. cerebriforme, R. diaphanum and Gigaspora rosea, and their symbiotic lifestyle signature.</title>
        <authorList>
            <person name="Morin E."/>
            <person name="San Clemente H."/>
            <person name="Chen E.C.H."/>
            <person name="De La Providencia I."/>
            <person name="Hainaut M."/>
            <person name="Kuo A."/>
            <person name="Kohler A."/>
            <person name="Murat C."/>
            <person name="Tang N."/>
            <person name="Roy S."/>
            <person name="Loubradou J."/>
            <person name="Henrissat B."/>
            <person name="Grigoriev I.V."/>
            <person name="Corradi N."/>
            <person name="Roux C."/>
            <person name="Martin F.M."/>
        </authorList>
    </citation>
    <scope>NUCLEOTIDE SEQUENCE [LARGE SCALE GENOMIC DNA]</scope>
    <source>
        <strain evidence="1 2">DAOM 227022</strain>
    </source>
</reference>
<dbReference type="EMBL" id="QKYT01001105">
    <property type="protein sequence ID" value="RIA79894.1"/>
    <property type="molecule type" value="Genomic_DNA"/>
</dbReference>
<sequence>MSASNQEINWKNIYDYGDNIEFLNKDEDINMLSLDDDNLSSTATNLESIMTEDISYDTEILLYDELALKKMQKLLKIYDNEINEDIDFNFDELTILEMESTKSKLTKKEEIDYLVKNNSDSLTSCVIIDIIDNELKCCSKTAACPLIQLIGIWEIEVDEKVFTSKKKENKLHTLGVCSSHFNFDQNKLHTTNLKQMRPVDKIPCLRLKACPVFRDIDNLDDSIIKKSNSKYRSYENQKRQLLIKLYPILSIFNTNANTSTSTSQTAQIELEENLLSLFLIKTALYLEKVDLKTLDKSNDFTSKTSKATGEMLGNIIWKSQKEVRKKKQGLENPNSLNNYRQSFPSSLINFFDEMIITLEKKKHEVINRKRKQRNLELKSFDTFHAEKKLTFLASVILTIAFPEVNIWFTYILSSLCQKPKLLSSLYAIFYTANILSHTQSYERKLEKIRMKESQSEKKLIQGDNIWNISVINNIDFKEQTFSYGNIFDSTHKSSYATLQMVFQFALPEPLNNIIDNNNNNNNGLLLFGESQYTKNLLKIYEDIFANLLQISNDWDINDIYDKIAEKIPIGCQVPSPNVVILEPGKSPNCDENVHDACNMYFNDVGLSNNNYLDIAYNEAIFRRLITYREKKDNIRLILGQWHISTLVKN</sequence>
<comment type="caution">
    <text evidence="1">The sequence shown here is derived from an EMBL/GenBank/DDBJ whole genome shotgun (WGS) entry which is preliminary data.</text>
</comment>
<keyword evidence="2" id="KW-1185">Reference proteome</keyword>
<dbReference type="OrthoDB" id="2448759at2759"/>
<dbReference type="AlphaFoldDB" id="A0A397SC03"/>
<proteinExistence type="predicted"/>
<evidence type="ECO:0000313" key="2">
    <source>
        <dbReference type="Proteomes" id="UP000265703"/>
    </source>
</evidence>
<protein>
    <submittedName>
        <fullName evidence="1">Uncharacterized protein</fullName>
    </submittedName>
</protein>
<accession>A0A397SC03</accession>